<keyword evidence="2" id="KW-1185">Reference proteome</keyword>
<evidence type="ECO:0000313" key="1">
    <source>
        <dbReference type="EMBL" id="KAJ4709498.1"/>
    </source>
</evidence>
<gene>
    <name evidence="1" type="ORF">OWV82_019278</name>
</gene>
<evidence type="ECO:0000313" key="2">
    <source>
        <dbReference type="Proteomes" id="UP001164539"/>
    </source>
</evidence>
<reference evidence="1 2" key="1">
    <citation type="journal article" date="2023" name="Science">
        <title>Complex scaffold remodeling in plant triterpene biosynthesis.</title>
        <authorList>
            <person name="De La Pena R."/>
            <person name="Hodgson H."/>
            <person name="Liu J.C."/>
            <person name="Stephenson M.J."/>
            <person name="Martin A.C."/>
            <person name="Owen C."/>
            <person name="Harkess A."/>
            <person name="Leebens-Mack J."/>
            <person name="Jimenez L.E."/>
            <person name="Osbourn A."/>
            <person name="Sattely E.S."/>
        </authorList>
    </citation>
    <scope>NUCLEOTIDE SEQUENCE [LARGE SCALE GENOMIC DNA]</scope>
    <source>
        <strain evidence="2">cv. JPN11</strain>
        <tissue evidence="1">Leaf</tissue>
    </source>
</reference>
<proteinExistence type="predicted"/>
<comment type="caution">
    <text evidence="1">The sequence shown here is derived from an EMBL/GenBank/DDBJ whole genome shotgun (WGS) entry which is preliminary data.</text>
</comment>
<accession>A0ACC1XE83</accession>
<organism evidence="1 2">
    <name type="scientific">Melia azedarach</name>
    <name type="common">Chinaberry tree</name>
    <dbReference type="NCBI Taxonomy" id="155640"/>
    <lineage>
        <taxon>Eukaryota</taxon>
        <taxon>Viridiplantae</taxon>
        <taxon>Streptophyta</taxon>
        <taxon>Embryophyta</taxon>
        <taxon>Tracheophyta</taxon>
        <taxon>Spermatophyta</taxon>
        <taxon>Magnoliopsida</taxon>
        <taxon>eudicotyledons</taxon>
        <taxon>Gunneridae</taxon>
        <taxon>Pentapetalae</taxon>
        <taxon>rosids</taxon>
        <taxon>malvids</taxon>
        <taxon>Sapindales</taxon>
        <taxon>Meliaceae</taxon>
        <taxon>Melia</taxon>
    </lineage>
</organism>
<dbReference type="Proteomes" id="UP001164539">
    <property type="component" value="Chromosome 10"/>
</dbReference>
<protein>
    <submittedName>
        <fullName evidence="1">NAC domain containing protein</fullName>
    </submittedName>
</protein>
<name>A0ACC1XE83_MELAZ</name>
<sequence>MASSSTMAAEVFSQSTAVKENDSMVNTVPINLTHVVGTRFRPTDEILARHYLAGKVSDRTDGPIFPLIKQVDVYKCEPWLLLKDAHNFGDGIMYFFTALKMKYRTGKNVNRVAGDGFWRKTGNSSYVKGEDGMPIATKTPLAYYRNGQKPGESKKTKWLMKEFILERQIAEKSNTLALCVIYLHDRKRKQCDRGDQNVVLDDQGALVTEPNDHVPCYYPSDVTDFGYFYQPPQLLSEPSTENLDFHRNQDSYNPEINSSSNPSATPDILPGVTIQSGNSNQNLSNRKIKSQGTTDTSMNYLDDQSSLSDFLLLDDFDEEEFLNHSLQELRRLLDDNKLPPEESEDPSRTAGPSTNND</sequence>
<dbReference type="EMBL" id="CM051403">
    <property type="protein sequence ID" value="KAJ4709498.1"/>
    <property type="molecule type" value="Genomic_DNA"/>
</dbReference>